<reference evidence="1 2" key="2">
    <citation type="submission" date="2014-10" db="EMBL/GenBank/DDBJ databases">
        <title>Comparative genomics of the Paenibacillus odorifer group.</title>
        <authorList>
            <person name="Tsai Y.-C."/>
            <person name="Martin N."/>
            <person name="Korlach J."/>
            <person name="Wiedmann M."/>
        </authorList>
    </citation>
    <scope>NUCLEOTIDE SEQUENCE [LARGE SCALE GENOMIC DNA]</scope>
    <source>
        <strain evidence="1 2">DSM 18334</strain>
    </source>
</reference>
<dbReference type="AlphaFoldDB" id="A0A098M9K6"/>
<evidence type="ECO:0000313" key="1">
    <source>
        <dbReference type="EMBL" id="KGE18736.1"/>
    </source>
</evidence>
<gene>
    <name evidence="1" type="ORF">PWYN_04645</name>
</gene>
<accession>A0A098M9K6</accession>
<organism evidence="1 2">
    <name type="scientific">Paenibacillus wynnii</name>
    <dbReference type="NCBI Taxonomy" id="268407"/>
    <lineage>
        <taxon>Bacteria</taxon>
        <taxon>Bacillati</taxon>
        <taxon>Bacillota</taxon>
        <taxon>Bacilli</taxon>
        <taxon>Bacillales</taxon>
        <taxon>Paenibacillaceae</taxon>
        <taxon>Paenibacillus</taxon>
    </lineage>
</organism>
<dbReference type="OrthoDB" id="9801493at2"/>
<comment type="caution">
    <text evidence="1">The sequence shown here is derived from an EMBL/GenBank/DDBJ whole genome shotgun (WGS) entry which is preliminary data.</text>
</comment>
<dbReference type="EMBL" id="JQCR01000002">
    <property type="protein sequence ID" value="KGE18736.1"/>
    <property type="molecule type" value="Genomic_DNA"/>
</dbReference>
<dbReference type="eggNOG" id="COG3934">
    <property type="taxonomic scope" value="Bacteria"/>
</dbReference>
<dbReference type="Proteomes" id="UP000029734">
    <property type="component" value="Unassembled WGS sequence"/>
</dbReference>
<dbReference type="STRING" id="268407.PWYN_04645"/>
<protein>
    <submittedName>
        <fullName evidence="1">Beta-mannanase</fullName>
    </submittedName>
</protein>
<reference evidence="1 2" key="1">
    <citation type="submission" date="2014-08" db="EMBL/GenBank/DDBJ databases">
        <authorList>
            <person name="den Bakker H.C."/>
        </authorList>
    </citation>
    <scope>NUCLEOTIDE SEQUENCE [LARGE SCALE GENOMIC DNA]</scope>
    <source>
        <strain evidence="1 2">DSM 18334</strain>
    </source>
</reference>
<keyword evidence="2" id="KW-1185">Reference proteome</keyword>
<proteinExistence type="predicted"/>
<dbReference type="SUPFAM" id="SSF51445">
    <property type="entry name" value="(Trans)glycosidases"/>
    <property type="match status" value="1"/>
</dbReference>
<evidence type="ECO:0000313" key="2">
    <source>
        <dbReference type="Proteomes" id="UP000029734"/>
    </source>
</evidence>
<name>A0A098M9K6_9BACL</name>
<dbReference type="InterPro" id="IPR029062">
    <property type="entry name" value="Class_I_gatase-like"/>
</dbReference>
<dbReference type="InterPro" id="IPR017853">
    <property type="entry name" value="GH"/>
</dbReference>
<dbReference type="RefSeq" id="WP_036648955.1">
    <property type="nucleotide sequence ID" value="NZ_JQCR01000002.1"/>
</dbReference>
<dbReference type="Gene3D" id="3.20.20.80">
    <property type="entry name" value="Glycosidases"/>
    <property type="match status" value="1"/>
</dbReference>
<dbReference type="Gene3D" id="3.40.50.880">
    <property type="match status" value="1"/>
</dbReference>
<sequence>MGQNELLQLSSKFFVGCNYWASHAGTAMWSDWRPEQVDLDLKRLSEAGIEVIRAFPLWPDFQPIENMYTGMGQQFGYRFGEERLPADEAGRAGMSKLMMARFQEFTEIADKYGLKIIVGLITGWMSGRLFVPPALRGKPILTDHDSIRWQIRFVKYFIKEMKSSEAIIAWDLGNECNVMGEVNSREDAFVWTAAIGDAIKASDASRPIISGMHSLSPTGIWTMQDQGELTDILTTHPYPFWTEYMDFDPLTTIRPTIHATVESLFYGQIGEKPCFAEEMGTMGPMVCSEEVGAAFARTSMLSQWAHGLDGLLWWCANDQTKLNHAPYDWVACEGELGLMTEEGRVKPVLRELGRIKNIIQELPFDKLPARSVEGVCILNSQQDHWATALGAFMLSKQAGFDIEFRYEEQTLPDASFYMLPCVTGVLGVGKQRWEQLLRKVYEGATLYLSSNDGYMLNFAEVTGLTVQNRSRRESGAVAILGGVDGATELKLPGTFKLEFRNDRAEVLAAEPDGNPVLTKASYGQGTVYFCALPVEMSMTQQPGTSYKPEEHPYWKVYEAISGELRSRRIISVDEPNVGITEHLQDEHSAIVVLINYTPEPKGLSLKVNEGWTIIETLYGGILKKEQGAYTGTLLPNDATIIKLQMS</sequence>